<protein>
    <submittedName>
        <fullName evidence="1">Uncharacterized protein</fullName>
    </submittedName>
</protein>
<name>A0A8S5V5Q0_9CAUD</name>
<reference evidence="1" key="1">
    <citation type="journal article" date="2021" name="Proc. Natl. Acad. Sci. U.S.A.">
        <title>A Catalog of Tens of Thousands of Viruses from Human Metagenomes Reveals Hidden Associations with Chronic Diseases.</title>
        <authorList>
            <person name="Tisza M.J."/>
            <person name="Buck C.B."/>
        </authorList>
    </citation>
    <scope>NUCLEOTIDE SEQUENCE</scope>
    <source>
        <strain evidence="1">Ctg4a4</strain>
    </source>
</reference>
<accession>A0A8S5V5Q0</accession>
<organism evidence="1">
    <name type="scientific">Siphoviridae sp. ctg4a4</name>
    <dbReference type="NCBI Taxonomy" id="2825602"/>
    <lineage>
        <taxon>Viruses</taxon>
        <taxon>Duplodnaviria</taxon>
        <taxon>Heunggongvirae</taxon>
        <taxon>Uroviricota</taxon>
        <taxon>Caudoviricetes</taxon>
    </lineage>
</organism>
<evidence type="ECO:0000313" key="1">
    <source>
        <dbReference type="EMBL" id="DAG02036.1"/>
    </source>
</evidence>
<sequence>MLFSFLGTKNNVFFKNFLLGKKREKNMLFSGRKQVITLPELLKVFFLCQKSKRKGKGAVSSAPLSFVSSLTKRVKNNCKSKWKNEV</sequence>
<dbReference type="EMBL" id="BK016202">
    <property type="protein sequence ID" value="DAG02036.1"/>
    <property type="molecule type" value="Genomic_DNA"/>
</dbReference>
<proteinExistence type="predicted"/>